<dbReference type="InterPro" id="IPR000326">
    <property type="entry name" value="PAP2/HPO"/>
</dbReference>
<evidence type="ECO:0000256" key="1">
    <source>
        <dbReference type="SAM" id="SignalP"/>
    </source>
</evidence>
<protein>
    <recommendedName>
        <fullName evidence="2">Phosphatidic acid phosphatase type 2/haloperoxidase domain-containing protein</fullName>
    </recommendedName>
</protein>
<keyword evidence="4" id="KW-1185">Reference proteome</keyword>
<dbReference type="SUPFAM" id="SSF48317">
    <property type="entry name" value="Acid phosphatase/Vanadium-dependent haloperoxidase"/>
    <property type="match status" value="2"/>
</dbReference>
<accession>A0ABP8GEP6</accession>
<organism evidence="3 4">
    <name type="scientific">Mucilaginibacter gynuensis</name>
    <dbReference type="NCBI Taxonomy" id="1302236"/>
    <lineage>
        <taxon>Bacteria</taxon>
        <taxon>Pseudomonadati</taxon>
        <taxon>Bacteroidota</taxon>
        <taxon>Sphingobacteriia</taxon>
        <taxon>Sphingobacteriales</taxon>
        <taxon>Sphingobacteriaceae</taxon>
        <taxon>Mucilaginibacter</taxon>
    </lineage>
</organism>
<dbReference type="SMART" id="SM00014">
    <property type="entry name" value="acidPPc"/>
    <property type="match status" value="1"/>
</dbReference>
<dbReference type="Pfam" id="PF01569">
    <property type="entry name" value="PAP2"/>
    <property type="match status" value="1"/>
</dbReference>
<name>A0ABP8GEP6_9SPHI</name>
<dbReference type="PROSITE" id="PS51257">
    <property type="entry name" value="PROKAR_LIPOPROTEIN"/>
    <property type="match status" value="1"/>
</dbReference>
<keyword evidence="1" id="KW-0732">Signal</keyword>
<dbReference type="PANTHER" id="PTHR34599:SF1">
    <property type="entry name" value="PHOSPHATIDIC ACID PHOSPHATASE TYPE 2_HALOPEROXIDASE DOMAIN-CONTAINING PROTEIN"/>
    <property type="match status" value="1"/>
</dbReference>
<dbReference type="RefSeq" id="WP_345211284.1">
    <property type="nucleotide sequence ID" value="NZ_BAABFT010000005.1"/>
</dbReference>
<feature type="domain" description="Phosphatidic acid phosphatase type 2/haloperoxidase" evidence="2">
    <location>
        <begin position="398"/>
        <end position="506"/>
    </location>
</feature>
<evidence type="ECO:0000313" key="3">
    <source>
        <dbReference type="EMBL" id="GAA4323013.1"/>
    </source>
</evidence>
<dbReference type="Proteomes" id="UP001500582">
    <property type="component" value="Unassembled WGS sequence"/>
</dbReference>
<dbReference type="InterPro" id="IPR052559">
    <property type="entry name" value="V-haloperoxidase"/>
</dbReference>
<dbReference type="CDD" id="cd03398">
    <property type="entry name" value="PAP2_haloperoxidase"/>
    <property type="match status" value="1"/>
</dbReference>
<comment type="caution">
    <text evidence="3">The sequence shown here is derived from an EMBL/GenBank/DDBJ whole genome shotgun (WGS) entry which is preliminary data.</text>
</comment>
<reference evidence="4" key="1">
    <citation type="journal article" date="2019" name="Int. J. Syst. Evol. Microbiol.">
        <title>The Global Catalogue of Microorganisms (GCM) 10K type strain sequencing project: providing services to taxonomists for standard genome sequencing and annotation.</title>
        <authorList>
            <consortium name="The Broad Institute Genomics Platform"/>
            <consortium name="The Broad Institute Genome Sequencing Center for Infectious Disease"/>
            <person name="Wu L."/>
            <person name="Ma J."/>
        </authorList>
    </citation>
    <scope>NUCLEOTIDE SEQUENCE [LARGE SCALE GENOMIC DNA]</scope>
    <source>
        <strain evidence="4">JCM 17705</strain>
    </source>
</reference>
<sequence length="515" mass="56976">MKRRYTYLSLSILALTVFSACNKDIVEADSAYPALAPAQLDASAKNWQPLIITSASDFALPEPASTSSASYKKEISDLKEATKNLTAEQTRIINYWKVGSVLRWNEIMRELVAKHNLPPYQNPDGTYPIPSAANPFAYPSFPFSNPPYAARAYAYVSAAQYDALISAWYFKDKFKRPAPYKVDGSVNVSVPKSDLPSYPSEDAVVAGASFEIMKLLFPADASYIAQKANEEKKYRLWTGANVMSDIIAGDSLGRWVARKIVSRARTDGMGAAVGTPEIWKKLEDDHKAQGLTPWISLELPKRPPMLPVYGNVKPLLFAPEVTATLRPEAPPTAESPEMKKELDELMDLTKSPSRERMRIVNFWADGAGTYTPPGHWNAIATEEFVTKQYSEVRWARNYALLNASLMDAAIVCWNTKYFYFNARPCQLEPSIKTYTGVPNFPAYISGHSTFSGAAATILSYLVPDKANDFKAMANEASMSRMYGGIHYRSDCQVGLTTGEKVGDYAVARAKTDGAN</sequence>
<dbReference type="Gene3D" id="1.10.606.20">
    <property type="match status" value="2"/>
</dbReference>
<evidence type="ECO:0000259" key="2">
    <source>
        <dbReference type="SMART" id="SM00014"/>
    </source>
</evidence>
<evidence type="ECO:0000313" key="4">
    <source>
        <dbReference type="Proteomes" id="UP001500582"/>
    </source>
</evidence>
<feature type="chain" id="PRO_5046534832" description="Phosphatidic acid phosphatase type 2/haloperoxidase domain-containing protein" evidence="1">
    <location>
        <begin position="21"/>
        <end position="515"/>
    </location>
</feature>
<feature type="signal peptide" evidence="1">
    <location>
        <begin position="1"/>
        <end position="20"/>
    </location>
</feature>
<dbReference type="InterPro" id="IPR036938">
    <property type="entry name" value="PAP2/HPO_sf"/>
</dbReference>
<dbReference type="PANTHER" id="PTHR34599">
    <property type="entry name" value="PEROXIDASE-RELATED"/>
    <property type="match status" value="1"/>
</dbReference>
<dbReference type="EMBL" id="BAABFT010000005">
    <property type="protein sequence ID" value="GAA4323013.1"/>
    <property type="molecule type" value="Genomic_DNA"/>
</dbReference>
<proteinExistence type="predicted"/>
<gene>
    <name evidence="3" type="ORF">GCM10023149_23670</name>
</gene>